<dbReference type="EMBL" id="MCFK01004172">
    <property type="protein sequence ID" value="RKF61486.1"/>
    <property type="molecule type" value="Genomic_DNA"/>
</dbReference>
<dbReference type="OrthoDB" id="19619at2759"/>
<comment type="subcellular location">
    <subcellularLocation>
        <location evidence="1">Mitochondrion</location>
    </subcellularLocation>
</comment>
<dbReference type="PANTHER" id="PTHR28554">
    <property type="entry name" value="39S RIBOSOMAL PROTEIN L45, MITOCHONDRIAL"/>
    <property type="match status" value="1"/>
</dbReference>
<evidence type="ECO:0000313" key="4">
    <source>
        <dbReference type="EMBL" id="RKF61486.1"/>
    </source>
</evidence>
<proteinExistence type="predicted"/>
<keyword evidence="2" id="KW-0809">Transit peptide</keyword>
<evidence type="ECO:0008006" key="6">
    <source>
        <dbReference type="Google" id="ProtNLM"/>
    </source>
</evidence>
<sequence length="286" mass="32790">MARIYRGTNFIIRDVSLLPFSTARCLTTLSPLMKQKSDEVGYLKGARAAERSIRLMSKENSKMPLDIGLLEKTFITPTGPNRPSIFKSPLSVLAIQRTRLVSRIRDIVSVLLCKFTSPKATGLWDRTFNLNRSSIVPTATALHRQMYTAFAEGDDITLRNICLDGILDNFRNRIANRPREEKVTWELIRYNKSPKLVSNRAAKTPINGMLLRQAVVQVCSRQKLTRYTKVRGTSQLKLIQGSGKEKDIVEYVVIQRIYEQWQPNNWMIWGTAQETSLKDIEEWKNV</sequence>
<name>A0A420HVQ6_9PEZI</name>
<keyword evidence="3" id="KW-0496">Mitochondrion</keyword>
<reference evidence="4 5" key="1">
    <citation type="journal article" date="2018" name="BMC Genomics">
        <title>Comparative genome analyses reveal sequence features reflecting distinct modes of host-adaptation between dicot and monocot powdery mildew.</title>
        <authorList>
            <person name="Wu Y."/>
            <person name="Ma X."/>
            <person name="Pan Z."/>
            <person name="Kale S.D."/>
            <person name="Song Y."/>
            <person name="King H."/>
            <person name="Zhang Q."/>
            <person name="Presley C."/>
            <person name="Deng X."/>
            <person name="Wei C.I."/>
            <person name="Xiao S."/>
        </authorList>
    </citation>
    <scope>NUCLEOTIDE SEQUENCE [LARGE SCALE GENOMIC DNA]</scope>
    <source>
        <strain evidence="4">UMSG2</strain>
    </source>
</reference>
<dbReference type="Pfam" id="PF07961">
    <property type="entry name" value="MBA1"/>
    <property type="match status" value="1"/>
</dbReference>
<protein>
    <recommendedName>
        <fullName evidence="6">Tim44-like domain-containing protein</fullName>
    </recommendedName>
</protein>
<accession>A0A420HVQ6</accession>
<evidence type="ECO:0000256" key="1">
    <source>
        <dbReference type="ARBA" id="ARBA00004173"/>
    </source>
</evidence>
<comment type="caution">
    <text evidence="4">The sequence shown here is derived from an EMBL/GenBank/DDBJ whole genome shotgun (WGS) entry which is preliminary data.</text>
</comment>
<dbReference type="STRING" id="212602.A0A420HVQ6"/>
<keyword evidence="5" id="KW-1185">Reference proteome</keyword>
<dbReference type="InterPro" id="IPR051975">
    <property type="entry name" value="mtLSU_mL45"/>
</dbReference>
<evidence type="ECO:0000256" key="3">
    <source>
        <dbReference type="ARBA" id="ARBA00023128"/>
    </source>
</evidence>
<dbReference type="PANTHER" id="PTHR28554:SF1">
    <property type="entry name" value="LARGE RIBOSOMAL SUBUNIT PROTEIN ML45"/>
    <property type="match status" value="1"/>
</dbReference>
<dbReference type="AlphaFoldDB" id="A0A420HVQ6"/>
<evidence type="ECO:0000256" key="2">
    <source>
        <dbReference type="ARBA" id="ARBA00022946"/>
    </source>
</evidence>
<evidence type="ECO:0000313" key="5">
    <source>
        <dbReference type="Proteomes" id="UP000286134"/>
    </source>
</evidence>
<gene>
    <name evidence="4" type="ORF">OnM2_041075</name>
</gene>
<dbReference type="GO" id="GO:0005743">
    <property type="term" value="C:mitochondrial inner membrane"/>
    <property type="evidence" value="ECO:0007669"/>
    <property type="project" value="InterPro"/>
</dbReference>
<organism evidence="4 5">
    <name type="scientific">Erysiphe neolycopersici</name>
    <dbReference type="NCBI Taxonomy" id="212602"/>
    <lineage>
        <taxon>Eukaryota</taxon>
        <taxon>Fungi</taxon>
        <taxon>Dikarya</taxon>
        <taxon>Ascomycota</taxon>
        <taxon>Pezizomycotina</taxon>
        <taxon>Leotiomycetes</taxon>
        <taxon>Erysiphales</taxon>
        <taxon>Erysiphaceae</taxon>
        <taxon>Erysiphe</taxon>
    </lineage>
</organism>
<dbReference type="InterPro" id="IPR024621">
    <property type="entry name" value="Mba1"/>
</dbReference>
<dbReference type="Gene3D" id="3.10.450.240">
    <property type="match status" value="1"/>
</dbReference>
<dbReference type="Proteomes" id="UP000286134">
    <property type="component" value="Unassembled WGS sequence"/>
</dbReference>
<dbReference type="GO" id="GO:0032979">
    <property type="term" value="P:protein insertion into mitochondrial inner membrane from matrix"/>
    <property type="evidence" value="ECO:0007669"/>
    <property type="project" value="InterPro"/>
</dbReference>